<dbReference type="Proteomes" id="UP001430848">
    <property type="component" value="Unassembled WGS sequence"/>
</dbReference>
<sequence>MKAIITWEGKGNYFMFQWADGGSLRDFYERSPRPTLNATFVKQVLWQLVGLSSALNKLHNYKKHDKDNGSYRHGDLKPENILRFNNGTEVGLLKISDLGLAKHHVFETGIRGPTVTRHGTPLYEPPEVILEPEIARSRQYDIWSKGCVLLELLVWLMYGYDELSNGSLPAPADCRAKAADLESHMQGILNRAQRDDKYASTNVQAYNLVSRIEAVKYGIIMPSRFSMNIPVVRRQE</sequence>
<evidence type="ECO:0000313" key="3">
    <source>
        <dbReference type="Proteomes" id="UP001430848"/>
    </source>
</evidence>
<dbReference type="PANTHER" id="PTHR24359:SF1">
    <property type="entry name" value="INHIBITOR OF NUCLEAR FACTOR KAPPA-B KINASE EPSILON SUBUNIT HOMOLOG 1-RELATED"/>
    <property type="match status" value="1"/>
</dbReference>
<comment type="caution">
    <text evidence="2">The sequence shown here is derived from an EMBL/GenBank/DDBJ whole genome shotgun (WGS) entry which is preliminary data.</text>
</comment>
<dbReference type="InterPro" id="IPR000719">
    <property type="entry name" value="Prot_kinase_dom"/>
</dbReference>
<dbReference type="Pfam" id="PF00069">
    <property type="entry name" value="Pkinase"/>
    <property type="match status" value="1"/>
</dbReference>
<dbReference type="SUPFAM" id="SSF56112">
    <property type="entry name" value="Protein kinase-like (PK-like)"/>
    <property type="match status" value="1"/>
</dbReference>
<feature type="non-terminal residue" evidence="2">
    <location>
        <position position="236"/>
    </location>
</feature>
<dbReference type="PROSITE" id="PS50011">
    <property type="entry name" value="PROTEIN_KINASE_DOM"/>
    <property type="match status" value="1"/>
</dbReference>
<dbReference type="Gene3D" id="1.10.510.10">
    <property type="entry name" value="Transferase(Phosphotransferase) domain 1"/>
    <property type="match status" value="1"/>
</dbReference>
<dbReference type="SMART" id="SM00220">
    <property type="entry name" value="S_TKc"/>
    <property type="match status" value="1"/>
</dbReference>
<organism evidence="2 3">
    <name type="scientific">Diaporthe eres</name>
    <name type="common">Phomopsis oblonga</name>
    <dbReference type="NCBI Taxonomy" id="83184"/>
    <lineage>
        <taxon>Eukaryota</taxon>
        <taxon>Fungi</taxon>
        <taxon>Dikarya</taxon>
        <taxon>Ascomycota</taxon>
        <taxon>Pezizomycotina</taxon>
        <taxon>Sordariomycetes</taxon>
        <taxon>Sordariomycetidae</taxon>
        <taxon>Diaporthales</taxon>
        <taxon>Diaporthaceae</taxon>
        <taxon>Diaporthe</taxon>
        <taxon>Diaporthe eres species complex</taxon>
    </lineage>
</organism>
<accession>A0ABR1NLR8</accession>
<name>A0ABR1NLR8_DIAER</name>
<feature type="domain" description="Protein kinase" evidence="1">
    <location>
        <begin position="1"/>
        <end position="236"/>
    </location>
</feature>
<evidence type="ECO:0000259" key="1">
    <source>
        <dbReference type="PROSITE" id="PS50011"/>
    </source>
</evidence>
<keyword evidence="3" id="KW-1185">Reference proteome</keyword>
<protein>
    <recommendedName>
        <fullName evidence="1">Protein kinase domain-containing protein</fullName>
    </recommendedName>
</protein>
<reference evidence="2 3" key="1">
    <citation type="submission" date="2024-02" db="EMBL/GenBank/DDBJ databases">
        <title>De novo assembly and annotation of 12 fungi associated with fruit tree decline syndrome in Ontario, Canada.</title>
        <authorList>
            <person name="Sulman M."/>
            <person name="Ellouze W."/>
            <person name="Ilyukhin E."/>
        </authorList>
    </citation>
    <scope>NUCLEOTIDE SEQUENCE [LARGE SCALE GENOMIC DNA]</scope>
    <source>
        <strain evidence="2 3">M169</strain>
    </source>
</reference>
<proteinExistence type="predicted"/>
<gene>
    <name evidence="2" type="ORF">SLS63_014068</name>
</gene>
<dbReference type="InterPro" id="IPR011009">
    <property type="entry name" value="Kinase-like_dom_sf"/>
</dbReference>
<dbReference type="EMBL" id="JAKNSF020000229">
    <property type="protein sequence ID" value="KAK7706010.1"/>
    <property type="molecule type" value="Genomic_DNA"/>
</dbReference>
<dbReference type="PANTHER" id="PTHR24359">
    <property type="entry name" value="SERINE/THREONINE-PROTEIN KINASE SBK1"/>
    <property type="match status" value="1"/>
</dbReference>
<evidence type="ECO:0000313" key="2">
    <source>
        <dbReference type="EMBL" id="KAK7706010.1"/>
    </source>
</evidence>